<dbReference type="Proteomes" id="UP001239111">
    <property type="component" value="Chromosome 2"/>
</dbReference>
<gene>
    <name evidence="1" type="ORF">QAD02_011795</name>
</gene>
<evidence type="ECO:0000313" key="2">
    <source>
        <dbReference type="Proteomes" id="UP001239111"/>
    </source>
</evidence>
<name>A0ACC2P0F9_9HYME</name>
<comment type="caution">
    <text evidence="1">The sequence shown here is derived from an EMBL/GenBank/DDBJ whole genome shotgun (WGS) entry which is preliminary data.</text>
</comment>
<evidence type="ECO:0000313" key="1">
    <source>
        <dbReference type="EMBL" id="KAJ8676009.1"/>
    </source>
</evidence>
<sequence>MGQGAEASETCADRPTEVSVIRFVSRNRTIEEIAPKKEVYICKQQGCGKVFTNQDDFKTHEVLETLKIRFICKEPGCGEEVPDPGSMWRHYQEWHNHETDVFICPYTNCGSPHATSELLEEHIESSHRHLPTIPTEPEIICFEGPDNVIQENISTVNEDTDRYSNIQNEIDEVSNDEGLLDDQYSRNESFCTKQVNNDFCLNEESKVVSTSSQQANNFNMGQSKLRAALCQESYHKNTEPVKFCTKFPKNKDLLITKENFYDTYDSQTPINISSYMQIDRPCDKNTTVFISDDVSLTKTSTQEHRIELGDLEKVFRHGLEQDSVQAQESTLRVKNSCLDDEEYTPKKQRMSRNKQDTSYKCQVLGCGKVYKSISHFKHHQDSHKIISQVTNTNVGSIKPLKSKMPIKTHTISFFICKFTGCGAEASNGNALWKHYQETHVKPLASKSNEVYRCMNAGCGSEFSSSSALQKHISDTHSKNSIDFKIVKTGNGTSVLIENSPSKNTVISQREIKTESESKSSSNLNDYQHSKINLDRSTIGEQPGD</sequence>
<keyword evidence="2" id="KW-1185">Reference proteome</keyword>
<reference evidence="1" key="1">
    <citation type="submission" date="2023-04" db="EMBL/GenBank/DDBJ databases">
        <title>A chromosome-level genome assembly of the parasitoid wasp Eretmocerus hayati.</title>
        <authorList>
            <person name="Zhong Y."/>
            <person name="Liu S."/>
            <person name="Liu Y."/>
        </authorList>
    </citation>
    <scope>NUCLEOTIDE SEQUENCE</scope>
    <source>
        <strain evidence="1">ZJU_SS_LIU_2023</strain>
    </source>
</reference>
<accession>A0ACC2P0F9</accession>
<dbReference type="EMBL" id="CM056742">
    <property type="protein sequence ID" value="KAJ8676009.1"/>
    <property type="molecule type" value="Genomic_DNA"/>
</dbReference>
<proteinExistence type="predicted"/>
<organism evidence="1 2">
    <name type="scientific">Eretmocerus hayati</name>
    <dbReference type="NCBI Taxonomy" id="131215"/>
    <lineage>
        <taxon>Eukaryota</taxon>
        <taxon>Metazoa</taxon>
        <taxon>Ecdysozoa</taxon>
        <taxon>Arthropoda</taxon>
        <taxon>Hexapoda</taxon>
        <taxon>Insecta</taxon>
        <taxon>Pterygota</taxon>
        <taxon>Neoptera</taxon>
        <taxon>Endopterygota</taxon>
        <taxon>Hymenoptera</taxon>
        <taxon>Apocrita</taxon>
        <taxon>Proctotrupomorpha</taxon>
        <taxon>Chalcidoidea</taxon>
        <taxon>Aphelinidae</taxon>
        <taxon>Aphelininae</taxon>
        <taxon>Eretmocerus</taxon>
    </lineage>
</organism>
<protein>
    <submittedName>
        <fullName evidence="1">Uncharacterized protein</fullName>
    </submittedName>
</protein>